<dbReference type="Proteomes" id="UP000297635">
    <property type="component" value="Unassembled WGS sequence"/>
</dbReference>
<dbReference type="AlphaFoldDB" id="A0A4Z0VA00"/>
<keyword evidence="3 5" id="KW-0472">Membrane</keyword>
<keyword evidence="8" id="KW-1185">Reference proteome</keyword>
<dbReference type="EMBL" id="SJSA01000001">
    <property type="protein sequence ID" value="TGG40122.1"/>
    <property type="molecule type" value="Genomic_DNA"/>
</dbReference>
<dbReference type="GO" id="GO:0008658">
    <property type="term" value="F:penicillin binding"/>
    <property type="evidence" value="ECO:0007669"/>
    <property type="project" value="InterPro"/>
</dbReference>
<dbReference type="InterPro" id="IPR001460">
    <property type="entry name" value="PCN-bd_Tpept"/>
</dbReference>
<dbReference type="SUPFAM" id="SSF54184">
    <property type="entry name" value="Penicillin-binding protein 2x (pbp-2x), c-terminal domain"/>
    <property type="match status" value="1"/>
</dbReference>
<dbReference type="Pfam" id="PF03793">
    <property type="entry name" value="PASTA"/>
    <property type="match status" value="1"/>
</dbReference>
<dbReference type="SUPFAM" id="SSF56519">
    <property type="entry name" value="Penicillin binding protein dimerisation domain"/>
    <property type="match status" value="1"/>
</dbReference>
<dbReference type="GO" id="GO:0005886">
    <property type="term" value="C:plasma membrane"/>
    <property type="evidence" value="ECO:0007669"/>
    <property type="project" value="TreeGrafter"/>
</dbReference>
<proteinExistence type="predicted"/>
<dbReference type="SMART" id="SM00740">
    <property type="entry name" value="PASTA"/>
    <property type="match status" value="1"/>
</dbReference>
<dbReference type="Gene3D" id="3.30.450.330">
    <property type="match status" value="1"/>
</dbReference>
<dbReference type="CDD" id="cd06575">
    <property type="entry name" value="PASTA_Pbp2x-like_2"/>
    <property type="match status" value="1"/>
</dbReference>
<accession>A0A4Z0VA00</accession>
<keyword evidence="2" id="KW-0378">Hydrolase</keyword>
<dbReference type="InterPro" id="IPR012338">
    <property type="entry name" value="Beta-lactam/transpept-like"/>
</dbReference>
<reference evidence="7 8" key="1">
    <citation type="submission" date="2019-02" db="EMBL/GenBank/DDBJ databases">
        <title>Isolation and identification of novel species under the genus Muribaculum.</title>
        <authorList>
            <person name="Miyake S."/>
            <person name="Ding Y."/>
            <person name="Low A."/>
            <person name="Soh M."/>
            <person name="Seedorf H."/>
        </authorList>
    </citation>
    <scope>NUCLEOTIDE SEQUENCE [LARGE SCALE GENOMIC DNA]</scope>
    <source>
        <strain evidence="7 8">TLL-A3</strain>
    </source>
</reference>
<evidence type="ECO:0000313" key="7">
    <source>
        <dbReference type="EMBL" id="TGG40122.1"/>
    </source>
</evidence>
<evidence type="ECO:0000256" key="5">
    <source>
        <dbReference type="SAM" id="Phobius"/>
    </source>
</evidence>
<dbReference type="GO" id="GO:0071555">
    <property type="term" value="P:cell wall organization"/>
    <property type="evidence" value="ECO:0007669"/>
    <property type="project" value="TreeGrafter"/>
</dbReference>
<evidence type="ECO:0000259" key="6">
    <source>
        <dbReference type="PROSITE" id="PS51178"/>
    </source>
</evidence>
<dbReference type="SUPFAM" id="SSF56601">
    <property type="entry name" value="beta-lactamase/transpeptidase-like"/>
    <property type="match status" value="1"/>
</dbReference>
<feature type="region of interest" description="Disordered" evidence="4">
    <location>
        <begin position="675"/>
        <end position="697"/>
    </location>
</feature>
<dbReference type="GeneID" id="82149179"/>
<dbReference type="PANTHER" id="PTHR30627:SF1">
    <property type="entry name" value="PEPTIDOGLYCAN D,D-TRANSPEPTIDASE FTSI"/>
    <property type="match status" value="1"/>
</dbReference>
<dbReference type="Gene3D" id="3.40.710.10">
    <property type="entry name" value="DD-peptidase/beta-lactamase superfamily"/>
    <property type="match status" value="1"/>
</dbReference>
<dbReference type="InterPro" id="IPR050515">
    <property type="entry name" value="Beta-lactam/transpept"/>
</dbReference>
<evidence type="ECO:0000313" key="8">
    <source>
        <dbReference type="Proteomes" id="UP000297635"/>
    </source>
</evidence>
<protein>
    <submittedName>
        <fullName evidence="7">PASTA domain-containing protein</fullName>
    </submittedName>
</protein>
<comment type="caution">
    <text evidence="7">The sequence shown here is derived from an EMBL/GenBank/DDBJ whole genome shotgun (WGS) entry which is preliminary data.</text>
</comment>
<dbReference type="Gene3D" id="3.90.1310.10">
    <property type="entry name" value="Penicillin-binding protein 2a (Domain 2)"/>
    <property type="match status" value="1"/>
</dbReference>
<dbReference type="InterPro" id="IPR005543">
    <property type="entry name" value="PASTA_dom"/>
</dbReference>
<evidence type="ECO:0000256" key="1">
    <source>
        <dbReference type="ARBA" id="ARBA00004370"/>
    </source>
</evidence>
<dbReference type="Pfam" id="PF03717">
    <property type="entry name" value="PBP_dimer"/>
    <property type="match status" value="1"/>
</dbReference>
<dbReference type="RefSeq" id="WP_135471138.1">
    <property type="nucleotide sequence ID" value="NZ_CASGTF010000016.1"/>
</dbReference>
<evidence type="ECO:0000256" key="4">
    <source>
        <dbReference type="SAM" id="MobiDB-lite"/>
    </source>
</evidence>
<organism evidence="7 8">
    <name type="scientific">Duncaniella freteri</name>
    <dbReference type="NCBI Taxonomy" id="2530391"/>
    <lineage>
        <taxon>Bacteria</taxon>
        <taxon>Pseudomonadati</taxon>
        <taxon>Bacteroidota</taxon>
        <taxon>Bacteroidia</taxon>
        <taxon>Bacteroidales</taxon>
        <taxon>Muribaculaceae</taxon>
        <taxon>Duncaniella</taxon>
    </lineage>
</organism>
<evidence type="ECO:0000256" key="3">
    <source>
        <dbReference type="ARBA" id="ARBA00023136"/>
    </source>
</evidence>
<dbReference type="PANTHER" id="PTHR30627">
    <property type="entry name" value="PEPTIDOGLYCAN D,D-TRANSPEPTIDASE"/>
    <property type="match status" value="1"/>
</dbReference>
<name>A0A4Z0VA00_9BACT</name>
<keyword evidence="2" id="KW-0645">Protease</keyword>
<keyword evidence="2" id="KW-0121">Carboxypeptidase</keyword>
<gene>
    <name evidence="7" type="ORF">EZ315_05185</name>
</gene>
<sequence length="697" mass="76309">MAIKNDNRSNILFRYGFVVFWILVLSACIVVQLAETTVVNAEKWNHKADSLLSMSQDIIPRRGNILASDGSVLATNLNYYTARIDYRAEKFNVKKLRENIDELSEALAANFPEKDAAKWKHYLLKPLEKEKDRRPRAYRILTNLSHADMELLKTLPYFKGNRNRTGLYFEKNMRRFNPYGNMARRSIGGVGETSESKEIHGISGLEKALDSLLYGRTGTTRKVNLTKDIADLAKIPAIPGCDIVTTIDIGMQDIVESELNNVLDSCGADWGVAVLMDVRTGDIKAISNLELNPNGPGYIEARNRAVMGYEPGSVIKTLSMMIAVEDGIVNELGGLDRVLPTGNGWAYAGGRPITDSHHTTGIRVGDVIEQSSNIGMARIITSRYDSNPGGFYSRIKEIGFLEPLNTGIAGEVVPRVDSVPSDRGGRIALSRQCYGYATEIPPLYTLALYNAIANDGVFVRPRLVKELRGSVDSVLQPSYLGNGRACSPQTAAVMREMLTNVVWGEHGTGRFLRNQDVRIAGKTGTCYMIENGQYNTGKKRLAFCGFFPAEAPMFSCVVLTCHPTKNFFGAATTSGQVMRNIAMKLYSRGMLGNSSDYNTSSPSSIGPTFYASVSGNDPYRHLRTPFALPNRKSIKGPKTSGPGVPDVRGLSAREAVDVLESNGYDVTISGSGFVNTQTPSPRSAVSPGHTVHLSLSR</sequence>
<dbReference type="PROSITE" id="PS51257">
    <property type="entry name" value="PROKAR_LIPOPROTEIN"/>
    <property type="match status" value="1"/>
</dbReference>
<comment type="subcellular location">
    <subcellularLocation>
        <location evidence="1">Membrane</location>
    </subcellularLocation>
</comment>
<evidence type="ECO:0000256" key="2">
    <source>
        <dbReference type="ARBA" id="ARBA00022645"/>
    </source>
</evidence>
<keyword evidence="5" id="KW-1133">Transmembrane helix</keyword>
<dbReference type="PROSITE" id="PS51178">
    <property type="entry name" value="PASTA"/>
    <property type="match status" value="1"/>
</dbReference>
<feature type="transmembrane region" description="Helical" evidence="5">
    <location>
        <begin position="12"/>
        <end position="34"/>
    </location>
</feature>
<keyword evidence="5" id="KW-0812">Transmembrane</keyword>
<dbReference type="GO" id="GO:0004180">
    <property type="term" value="F:carboxypeptidase activity"/>
    <property type="evidence" value="ECO:0007669"/>
    <property type="project" value="UniProtKB-KW"/>
</dbReference>
<dbReference type="InterPro" id="IPR036138">
    <property type="entry name" value="PBP_dimer_sf"/>
</dbReference>
<dbReference type="Pfam" id="PF00905">
    <property type="entry name" value="Transpeptidase"/>
    <property type="match status" value="1"/>
</dbReference>
<dbReference type="InterPro" id="IPR005311">
    <property type="entry name" value="PBP_dimer"/>
</dbReference>
<feature type="domain" description="PASTA" evidence="6">
    <location>
        <begin position="638"/>
        <end position="697"/>
    </location>
</feature>